<gene>
    <name evidence="1" type="ORF">CPB84DRAFT_1793534</name>
</gene>
<proteinExistence type="predicted"/>
<keyword evidence="2" id="KW-1185">Reference proteome</keyword>
<organism evidence="1 2">
    <name type="scientific">Gymnopilus junonius</name>
    <name type="common">Spectacular rustgill mushroom</name>
    <name type="synonym">Gymnopilus spectabilis subsp. junonius</name>
    <dbReference type="NCBI Taxonomy" id="109634"/>
    <lineage>
        <taxon>Eukaryota</taxon>
        <taxon>Fungi</taxon>
        <taxon>Dikarya</taxon>
        <taxon>Basidiomycota</taxon>
        <taxon>Agaricomycotina</taxon>
        <taxon>Agaricomycetes</taxon>
        <taxon>Agaricomycetidae</taxon>
        <taxon>Agaricales</taxon>
        <taxon>Agaricineae</taxon>
        <taxon>Hymenogastraceae</taxon>
        <taxon>Gymnopilus</taxon>
    </lineage>
</organism>
<reference evidence="1" key="1">
    <citation type="submission" date="2020-11" db="EMBL/GenBank/DDBJ databases">
        <authorList>
            <consortium name="DOE Joint Genome Institute"/>
            <person name="Ahrendt S."/>
            <person name="Riley R."/>
            <person name="Andreopoulos W."/>
            <person name="LaButti K."/>
            <person name="Pangilinan J."/>
            <person name="Ruiz-duenas F.J."/>
            <person name="Barrasa J.M."/>
            <person name="Sanchez-Garcia M."/>
            <person name="Camarero S."/>
            <person name="Miyauchi S."/>
            <person name="Serrano A."/>
            <person name="Linde D."/>
            <person name="Babiker R."/>
            <person name="Drula E."/>
            <person name="Ayuso-Fernandez I."/>
            <person name="Pacheco R."/>
            <person name="Padilla G."/>
            <person name="Ferreira P."/>
            <person name="Barriuso J."/>
            <person name="Kellner H."/>
            <person name="Castanera R."/>
            <person name="Alfaro M."/>
            <person name="Ramirez L."/>
            <person name="Pisabarro A.G."/>
            <person name="Kuo A."/>
            <person name="Tritt A."/>
            <person name="Lipzen A."/>
            <person name="He G."/>
            <person name="Yan M."/>
            <person name="Ng V."/>
            <person name="Cullen D."/>
            <person name="Martin F."/>
            <person name="Rosso M.-N."/>
            <person name="Henrissat B."/>
            <person name="Hibbett D."/>
            <person name="Martinez A.T."/>
            <person name="Grigoriev I.V."/>
        </authorList>
    </citation>
    <scope>NUCLEOTIDE SEQUENCE</scope>
    <source>
        <strain evidence="1">AH 44721</strain>
    </source>
</reference>
<accession>A0A9P5NBR4</accession>
<protein>
    <submittedName>
        <fullName evidence="1">Uncharacterized protein</fullName>
    </submittedName>
</protein>
<name>A0A9P5NBR4_GYMJU</name>
<comment type="caution">
    <text evidence="1">The sequence shown here is derived from an EMBL/GenBank/DDBJ whole genome shotgun (WGS) entry which is preliminary data.</text>
</comment>
<sequence>MWVTLIHPERVKEHLITTALRICRYVHNQDQPTKPRLSAVPLLVPQSRLWSPLNLKSRRVLLILT</sequence>
<evidence type="ECO:0000313" key="2">
    <source>
        <dbReference type="Proteomes" id="UP000724874"/>
    </source>
</evidence>
<evidence type="ECO:0000313" key="1">
    <source>
        <dbReference type="EMBL" id="KAF8879206.1"/>
    </source>
</evidence>
<dbReference type="Proteomes" id="UP000724874">
    <property type="component" value="Unassembled WGS sequence"/>
</dbReference>
<dbReference type="EMBL" id="JADNYJ010000151">
    <property type="protein sequence ID" value="KAF8879206.1"/>
    <property type="molecule type" value="Genomic_DNA"/>
</dbReference>
<dbReference type="AlphaFoldDB" id="A0A9P5NBR4"/>